<evidence type="ECO:0000313" key="9">
    <source>
        <dbReference type="EMBL" id="OGY58814.1"/>
    </source>
</evidence>
<gene>
    <name evidence="7" type="primary">rpmE</name>
    <name evidence="9" type="ORF">A3F24_00235</name>
</gene>
<reference evidence="9 10" key="1">
    <citation type="journal article" date="2016" name="Nat. Commun.">
        <title>Thousands of microbial genomes shed light on interconnected biogeochemical processes in an aquifer system.</title>
        <authorList>
            <person name="Anantharaman K."/>
            <person name="Brown C.T."/>
            <person name="Hug L.A."/>
            <person name="Sharon I."/>
            <person name="Castelle C.J."/>
            <person name="Probst A.J."/>
            <person name="Thomas B.C."/>
            <person name="Singh A."/>
            <person name="Wilkins M.J."/>
            <person name="Karaoz U."/>
            <person name="Brodie E.L."/>
            <person name="Williams K.H."/>
            <person name="Hubbard S.S."/>
            <person name="Banfield J.F."/>
        </authorList>
    </citation>
    <scope>NUCLEOTIDE SEQUENCE [LARGE SCALE GENOMIC DNA]</scope>
</reference>
<dbReference type="InterPro" id="IPR027491">
    <property type="entry name" value="Ribosomal_bL31_A"/>
</dbReference>
<dbReference type="GO" id="GO:0046872">
    <property type="term" value="F:metal ion binding"/>
    <property type="evidence" value="ECO:0007669"/>
    <property type="project" value="UniProtKB-KW"/>
</dbReference>
<dbReference type="Gene3D" id="4.10.830.30">
    <property type="entry name" value="Ribosomal protein L31"/>
    <property type="match status" value="1"/>
</dbReference>
<keyword evidence="2 7" id="KW-0699">rRNA-binding</keyword>
<comment type="cofactor">
    <cofactor evidence="7">
        <name>Zn(2+)</name>
        <dbReference type="ChEBI" id="CHEBI:29105"/>
    </cofactor>
    <text evidence="7">Binds 1 zinc ion per subunit.</text>
</comment>
<dbReference type="STRING" id="1797689.A3F24_00235"/>
<comment type="subunit">
    <text evidence="7">Part of the 50S ribosomal subunit.</text>
</comment>
<feature type="binding site" evidence="7">
    <location>
        <position position="40"/>
    </location>
    <ligand>
        <name>Zn(2+)</name>
        <dbReference type="ChEBI" id="CHEBI:29105"/>
    </ligand>
</feature>
<feature type="binding site" evidence="7">
    <location>
        <position position="37"/>
    </location>
    <ligand>
        <name>Zn(2+)</name>
        <dbReference type="ChEBI" id="CHEBI:29105"/>
    </ligand>
</feature>
<accession>A0A1G1Z2Q5</accession>
<feature type="compositionally biased region" description="Basic residues" evidence="8">
    <location>
        <begin position="74"/>
        <end position="84"/>
    </location>
</feature>
<evidence type="ECO:0000256" key="3">
    <source>
        <dbReference type="ARBA" id="ARBA00022884"/>
    </source>
</evidence>
<keyword evidence="7" id="KW-0479">Metal-binding</keyword>
<dbReference type="PANTHER" id="PTHR33280:SF1">
    <property type="entry name" value="LARGE RIBOSOMAL SUBUNIT PROTEIN BL31C"/>
    <property type="match status" value="1"/>
</dbReference>
<dbReference type="GO" id="GO:1990904">
    <property type="term" value="C:ribonucleoprotein complex"/>
    <property type="evidence" value="ECO:0007669"/>
    <property type="project" value="UniProtKB-KW"/>
</dbReference>
<dbReference type="HAMAP" id="MF_00501">
    <property type="entry name" value="Ribosomal_bL31_1"/>
    <property type="match status" value="1"/>
</dbReference>
<evidence type="ECO:0000256" key="1">
    <source>
        <dbReference type="ARBA" id="ARBA00009296"/>
    </source>
</evidence>
<feature type="region of interest" description="Disordered" evidence="8">
    <location>
        <begin position="73"/>
        <end position="92"/>
    </location>
</feature>
<keyword evidence="5 7" id="KW-0687">Ribonucleoprotein</keyword>
<dbReference type="PANTHER" id="PTHR33280">
    <property type="entry name" value="50S RIBOSOMAL PROTEIN L31, CHLOROPLASTIC"/>
    <property type="match status" value="1"/>
</dbReference>
<proteinExistence type="inferred from homology"/>
<evidence type="ECO:0000256" key="4">
    <source>
        <dbReference type="ARBA" id="ARBA00022980"/>
    </source>
</evidence>
<evidence type="ECO:0000313" key="10">
    <source>
        <dbReference type="Proteomes" id="UP000178515"/>
    </source>
</evidence>
<comment type="function">
    <text evidence="7">Binds the 23S rRNA.</text>
</comment>
<dbReference type="SUPFAM" id="SSF143800">
    <property type="entry name" value="L28p-like"/>
    <property type="match status" value="1"/>
</dbReference>
<dbReference type="GO" id="GO:0006412">
    <property type="term" value="P:translation"/>
    <property type="evidence" value="ECO:0007669"/>
    <property type="project" value="UniProtKB-UniRule"/>
</dbReference>
<dbReference type="InterPro" id="IPR042105">
    <property type="entry name" value="Ribosomal_bL31_sf"/>
</dbReference>
<feature type="binding site" evidence="7">
    <location>
        <position position="19"/>
    </location>
    <ligand>
        <name>Zn(2+)</name>
        <dbReference type="ChEBI" id="CHEBI:29105"/>
    </ligand>
</feature>
<keyword evidence="4 7" id="KW-0689">Ribosomal protein</keyword>
<keyword evidence="3 7" id="KW-0694">RNA-binding</keyword>
<dbReference type="Pfam" id="PF01197">
    <property type="entry name" value="Ribosomal_L31"/>
    <property type="match status" value="1"/>
</dbReference>
<dbReference type="PROSITE" id="PS01143">
    <property type="entry name" value="RIBOSOMAL_L31"/>
    <property type="match status" value="1"/>
</dbReference>
<keyword evidence="7" id="KW-0862">Zinc</keyword>
<dbReference type="GO" id="GO:0003735">
    <property type="term" value="F:structural constituent of ribosome"/>
    <property type="evidence" value="ECO:0007669"/>
    <property type="project" value="InterPro"/>
</dbReference>
<dbReference type="NCBIfam" id="NF000612">
    <property type="entry name" value="PRK00019.1"/>
    <property type="match status" value="1"/>
</dbReference>
<dbReference type="PRINTS" id="PR01249">
    <property type="entry name" value="RIBOSOMALL31"/>
</dbReference>
<dbReference type="InterPro" id="IPR034704">
    <property type="entry name" value="Ribosomal_bL28/bL31-like_sf"/>
</dbReference>
<organism evidence="9 10">
    <name type="scientific">Candidatus Colwellbacteria bacterium RIFCSPHIGHO2_12_FULL_44_17</name>
    <dbReference type="NCBI Taxonomy" id="1797689"/>
    <lineage>
        <taxon>Bacteria</taxon>
        <taxon>Candidatus Colwelliibacteriota</taxon>
    </lineage>
</organism>
<evidence type="ECO:0000256" key="5">
    <source>
        <dbReference type="ARBA" id="ARBA00023274"/>
    </source>
</evidence>
<name>A0A1G1Z2Q5_9BACT</name>
<dbReference type="AlphaFoldDB" id="A0A1G1Z2Q5"/>
<comment type="caution">
    <text evidence="9">The sequence shown here is derived from an EMBL/GenBank/DDBJ whole genome shotgun (WGS) entry which is preliminary data.</text>
</comment>
<evidence type="ECO:0000256" key="7">
    <source>
        <dbReference type="HAMAP-Rule" id="MF_00501"/>
    </source>
</evidence>
<sequence>MKQDIHPQYHTKAEIRCSCGKVFTVGSTEEKMEVEICSNCHPFFTGKEKLLDIAGRVEKFKARVAAKKTEVKSKKEKKAVKKEKKIADKKEA</sequence>
<comment type="similarity">
    <text evidence="1 7">Belongs to the bacterial ribosomal protein bL31 family. Type A subfamily.</text>
</comment>
<dbReference type="GO" id="GO:0019843">
    <property type="term" value="F:rRNA binding"/>
    <property type="evidence" value="ECO:0007669"/>
    <property type="project" value="UniProtKB-KW"/>
</dbReference>
<dbReference type="GO" id="GO:0005840">
    <property type="term" value="C:ribosome"/>
    <property type="evidence" value="ECO:0007669"/>
    <property type="project" value="UniProtKB-KW"/>
</dbReference>
<evidence type="ECO:0000256" key="6">
    <source>
        <dbReference type="ARBA" id="ARBA00035687"/>
    </source>
</evidence>
<feature type="binding site" evidence="7">
    <location>
        <position position="17"/>
    </location>
    <ligand>
        <name>Zn(2+)</name>
        <dbReference type="ChEBI" id="CHEBI:29105"/>
    </ligand>
</feature>
<evidence type="ECO:0000256" key="2">
    <source>
        <dbReference type="ARBA" id="ARBA00022730"/>
    </source>
</evidence>
<dbReference type="NCBIfam" id="NF001809">
    <property type="entry name" value="PRK00528.1"/>
    <property type="match status" value="1"/>
</dbReference>
<protein>
    <recommendedName>
        <fullName evidence="6 7">Large ribosomal subunit protein bL31</fullName>
    </recommendedName>
</protein>
<dbReference type="NCBIfam" id="TIGR00105">
    <property type="entry name" value="L31"/>
    <property type="match status" value="1"/>
</dbReference>
<dbReference type="InterPro" id="IPR002150">
    <property type="entry name" value="Ribosomal_bL31"/>
</dbReference>
<dbReference type="EMBL" id="MHIX01000033">
    <property type="protein sequence ID" value="OGY58814.1"/>
    <property type="molecule type" value="Genomic_DNA"/>
</dbReference>
<dbReference type="Proteomes" id="UP000178515">
    <property type="component" value="Unassembled WGS sequence"/>
</dbReference>
<evidence type="ECO:0000256" key="8">
    <source>
        <dbReference type="SAM" id="MobiDB-lite"/>
    </source>
</evidence>